<feature type="domain" description="Peptidase A1" evidence="5">
    <location>
        <begin position="5"/>
        <end position="305"/>
    </location>
</feature>
<dbReference type="GO" id="GO:0006508">
    <property type="term" value="P:proteolysis"/>
    <property type="evidence" value="ECO:0007669"/>
    <property type="project" value="UniProtKB-KW"/>
</dbReference>
<evidence type="ECO:0000256" key="4">
    <source>
        <dbReference type="RuleBase" id="RU000454"/>
    </source>
</evidence>
<evidence type="ECO:0000256" key="1">
    <source>
        <dbReference type="ARBA" id="ARBA00007447"/>
    </source>
</evidence>
<dbReference type="PROSITE" id="PS51767">
    <property type="entry name" value="PEPTIDASE_A1"/>
    <property type="match status" value="1"/>
</dbReference>
<dbReference type="FunFam" id="2.40.70.10:FF:000044">
    <property type="entry name" value="Lysosomal aspartic protease"/>
    <property type="match status" value="1"/>
</dbReference>
<protein>
    <submittedName>
        <fullName evidence="7">Peptidase A1 domain-containing protein</fullName>
    </submittedName>
</protein>
<proteinExistence type="inferred from homology"/>
<feature type="disulfide bond" evidence="3">
    <location>
        <begin position="232"/>
        <end position="266"/>
    </location>
</feature>
<evidence type="ECO:0000313" key="7">
    <source>
        <dbReference type="WBParaSite" id="DME_0000379801-mRNA-1"/>
    </source>
</evidence>
<dbReference type="InterPro" id="IPR001969">
    <property type="entry name" value="Aspartic_peptidase_AS"/>
</dbReference>
<dbReference type="GO" id="GO:0005764">
    <property type="term" value="C:lysosome"/>
    <property type="evidence" value="ECO:0007669"/>
    <property type="project" value="TreeGrafter"/>
</dbReference>
<keyword evidence="4" id="KW-0378">Hydrolase</keyword>
<dbReference type="PRINTS" id="PR00792">
    <property type="entry name" value="PEPSIN"/>
</dbReference>
<reference evidence="7" key="1">
    <citation type="submission" date="2017-02" db="UniProtKB">
        <authorList>
            <consortium name="WormBaseParasite"/>
        </authorList>
    </citation>
    <scope>IDENTIFICATION</scope>
</reference>
<dbReference type="Pfam" id="PF00026">
    <property type="entry name" value="Asp"/>
    <property type="match status" value="1"/>
</dbReference>
<name>A0A0N4U9M5_DRAME</name>
<accession>A0A0N4U9M5</accession>
<feature type="active site" evidence="2">
    <location>
        <position position="23"/>
    </location>
</feature>
<dbReference type="Gene3D" id="2.40.70.10">
    <property type="entry name" value="Acid Proteases"/>
    <property type="match status" value="2"/>
</dbReference>
<evidence type="ECO:0000256" key="3">
    <source>
        <dbReference type="PIRSR" id="PIRSR601461-2"/>
    </source>
</evidence>
<dbReference type="PROSITE" id="PS00141">
    <property type="entry name" value="ASP_PROTEASE"/>
    <property type="match status" value="2"/>
</dbReference>
<dbReference type="Gene3D" id="2.60.40.1960">
    <property type="match status" value="1"/>
</dbReference>
<feature type="active site" evidence="2">
    <location>
        <position position="198"/>
    </location>
</feature>
<keyword evidence="3" id="KW-1015">Disulfide bond</keyword>
<dbReference type="InterPro" id="IPR021109">
    <property type="entry name" value="Peptidase_aspartic_dom_sf"/>
</dbReference>
<dbReference type="WBParaSite" id="DME_0000379801-mRNA-1">
    <property type="protein sequence ID" value="DME_0000379801-mRNA-1"/>
    <property type="gene ID" value="DME_0000379801"/>
</dbReference>
<keyword evidence="4" id="KW-0645">Protease</keyword>
<keyword evidence="4" id="KW-0064">Aspartyl protease</keyword>
<dbReference type="InterPro" id="IPR001461">
    <property type="entry name" value="Aspartic_peptidase_A1"/>
</dbReference>
<dbReference type="PANTHER" id="PTHR47966">
    <property type="entry name" value="BETA-SITE APP-CLEAVING ENZYME, ISOFORM A-RELATED"/>
    <property type="match status" value="1"/>
</dbReference>
<evidence type="ECO:0000313" key="6">
    <source>
        <dbReference type="Proteomes" id="UP000038040"/>
    </source>
</evidence>
<organism evidence="6 7">
    <name type="scientific">Dracunculus medinensis</name>
    <name type="common">Guinea worm</name>
    <dbReference type="NCBI Taxonomy" id="318479"/>
    <lineage>
        <taxon>Eukaryota</taxon>
        <taxon>Metazoa</taxon>
        <taxon>Ecdysozoa</taxon>
        <taxon>Nematoda</taxon>
        <taxon>Chromadorea</taxon>
        <taxon>Rhabditida</taxon>
        <taxon>Spirurina</taxon>
        <taxon>Dracunculoidea</taxon>
        <taxon>Dracunculidae</taxon>
        <taxon>Dracunculus</taxon>
    </lineage>
</organism>
<evidence type="ECO:0000259" key="5">
    <source>
        <dbReference type="PROSITE" id="PS51767"/>
    </source>
</evidence>
<evidence type="ECO:0000256" key="2">
    <source>
        <dbReference type="PIRSR" id="PIRSR601461-1"/>
    </source>
</evidence>
<dbReference type="FunFam" id="2.40.70.10:FF:000008">
    <property type="entry name" value="Cathepsin D"/>
    <property type="match status" value="1"/>
</dbReference>
<sequence length="313" mass="34882">LEAQYYGEISLGTPPQKFNVIFDTGSSNLWVPSKQCPWTDLPCRMFFHNKYDSKKSTTYKPNGQKIEIKYGTGSMKGFESLDVICIDQICAKDQEFAEATAEPGITFLMAKFDGILGMAFPGISRKKNLQFRSIWDVMFIGIYRDPNAEFGGEISIGGINPDRYVEPLSSPVPVTSKRYWQFQMDGILGGGEPIAIADTGTSLIAGPKEQIEKIQDYIGAEPLFKGEYTIQCDKIPTLPNVTLVVNQKSYILTGEEYVSQMGKTICLSGFMGVDLPGVELWILGDVFIGRYYTVFDVEKAQLFFAQAKNSYGK</sequence>
<dbReference type="InterPro" id="IPR033121">
    <property type="entry name" value="PEPTIDASE_A1"/>
</dbReference>
<dbReference type="Proteomes" id="UP000038040">
    <property type="component" value="Unplaced"/>
</dbReference>
<dbReference type="SUPFAM" id="SSF50630">
    <property type="entry name" value="Acid proteases"/>
    <property type="match status" value="1"/>
</dbReference>
<comment type="similarity">
    <text evidence="1 4">Belongs to the peptidase A1 family.</text>
</comment>
<dbReference type="AlphaFoldDB" id="A0A0N4U9M5"/>
<dbReference type="GO" id="GO:0004190">
    <property type="term" value="F:aspartic-type endopeptidase activity"/>
    <property type="evidence" value="ECO:0007669"/>
    <property type="project" value="UniProtKB-KW"/>
</dbReference>
<dbReference type="PANTHER" id="PTHR47966:SF51">
    <property type="entry name" value="BETA-SITE APP-CLEAVING ENZYME, ISOFORM A-RELATED"/>
    <property type="match status" value="1"/>
</dbReference>